<organism evidence="2 3">
    <name type="scientific">Bodo saltans</name>
    <name type="common">Flagellated protozoan</name>
    <dbReference type="NCBI Taxonomy" id="75058"/>
    <lineage>
        <taxon>Eukaryota</taxon>
        <taxon>Discoba</taxon>
        <taxon>Euglenozoa</taxon>
        <taxon>Kinetoplastea</taxon>
        <taxon>Metakinetoplastina</taxon>
        <taxon>Eubodonida</taxon>
        <taxon>Bodonidae</taxon>
        <taxon>Bodo</taxon>
    </lineage>
</organism>
<sequence length="1259" mass="140074">SFLSSAVTAPASHSVAHQRDAARRRPSATVSATSVASASTLLRQSLPTAASASARGDGSSAIQVQRRWFQSEGVSHSKHRDQNNSSTYPTSRETSFDYFAKKMKKSQRNSTLTSDRQLRCLGLIETFAFRKGTELVRDVKSASPWFRQICCEEGEEKNDAEVVVDDEIKRQMLCVFIETNAVLVAQLIQLFEVRLREWFYAALVRGIWTVLLRPTVSIEISSIAYQLSAAISLMRLVASSNIPDSALLLAAQKRGRDNSVGNASSLSAKERDSLRQDAVVQITRNALNLKQKSTLREISRENHTLANLCKYAQICMPFLNRVAKSTDPLLPNSKDKASDASNGDAEVIPLVVQQRDVDSCKAILVTTILSALRDLMASRSLRVGGSAVPSSSAIVGAAEEDIEELQPFEIVNVVRWFAFVTRLRIGEDVPEDDPLVHEIPSLLDWMLVELVRCYPGAHDYLLPQVWQSMAVHRTMSCKKLESKVNFTTNAERLLPLLRKTASLSNRYYLYLTSTSLNTLLGSISSLRTEAPLSGLHDDSSPIDVCRVVDRLVFRIFSKAAVRRFKLTDNSYEQLKTLQLFEREGIVDRLLIANTVTCVGSTLIRNSHHHDAKLEWVPRLMSVIERILWRGEDSGAPSPEDETAHRSLSDLWCDVQPLADRLVARVDEACASSQKESPVTTSVNYYVHLLLSMYAAHQSLLTLVQRNNSNDARTLLASPPLPIPQWVVTVKKLIPFLMEKISAPMNSSSASSMLTAMFSMEFGLTQTFPQEILSEITAIDLWDALRLSCTTKQCIAVARLLSEELLRRLEVPNMMHRPSWSLPSASVFSVMNAIITTAAPQEAESMTFLVRLMDKVISILVAGGESVSDSAMLLLARHAAAAIAFKRNTVTEAEIVESFQKLADNAVGAAKRLSRCSTTFVDCASVLFSLLSVMEPHTHHAVETCCGPIVAFLRMGGLEDLVDRETRSHLEDALRFARCVHRYRTEQGVLFPELEPQWWEKLMILRFVDEQRDSANLPFCREIVHQKRSNATSSKKASCLHFPTTLFRLANALTVELGTPGPCFIPFKVLAAALSTMVSTFRKGATSTLDAVEIIARRSPERQPQHYRGKLNTNVSDISIDQFVGTYRSLLESIARLQQQLYDRVILGGDNQWCAAEFQAIVTGTNRLSLMQYSESPPGIHTDVAFHRWEPPQSCRGGGILLRGDPVVVRFVAHLNVTVPHMIQGVNDAVALLPTSGWWDTKEQQHTTPKLELASEELEM</sequence>
<proteinExistence type="predicted"/>
<dbReference type="VEuPathDB" id="TriTrypDB:BSAL_92720"/>
<gene>
    <name evidence="2" type="ORF">BSAL_92720</name>
</gene>
<reference evidence="3" key="1">
    <citation type="submission" date="2015-09" db="EMBL/GenBank/DDBJ databases">
        <authorList>
            <consortium name="Pathogen Informatics"/>
        </authorList>
    </citation>
    <scope>NUCLEOTIDE SEQUENCE [LARGE SCALE GENOMIC DNA]</scope>
    <source>
        <strain evidence="3">Lake Konstanz</strain>
    </source>
</reference>
<protein>
    <submittedName>
        <fullName evidence="2">Uncharacterized protein</fullName>
    </submittedName>
</protein>
<dbReference type="EMBL" id="CYKH01001280">
    <property type="protein sequence ID" value="CUG86356.1"/>
    <property type="molecule type" value="Genomic_DNA"/>
</dbReference>
<dbReference type="Proteomes" id="UP000051952">
    <property type="component" value="Unassembled WGS sequence"/>
</dbReference>
<feature type="region of interest" description="Disordered" evidence="1">
    <location>
        <begin position="1"/>
        <end position="34"/>
    </location>
</feature>
<keyword evidence="3" id="KW-1185">Reference proteome</keyword>
<evidence type="ECO:0000313" key="3">
    <source>
        <dbReference type="Proteomes" id="UP000051952"/>
    </source>
</evidence>
<evidence type="ECO:0000256" key="1">
    <source>
        <dbReference type="SAM" id="MobiDB-lite"/>
    </source>
</evidence>
<feature type="non-terminal residue" evidence="2">
    <location>
        <position position="1"/>
    </location>
</feature>
<feature type="region of interest" description="Disordered" evidence="1">
    <location>
        <begin position="71"/>
        <end position="91"/>
    </location>
</feature>
<accession>A0A0S4JB28</accession>
<name>A0A0S4JB28_BODSA</name>
<dbReference type="AlphaFoldDB" id="A0A0S4JB28"/>
<evidence type="ECO:0000313" key="2">
    <source>
        <dbReference type="EMBL" id="CUG86356.1"/>
    </source>
</evidence>